<evidence type="ECO:0000256" key="2">
    <source>
        <dbReference type="SAM" id="MobiDB-lite"/>
    </source>
</evidence>
<evidence type="ECO:0000256" key="3">
    <source>
        <dbReference type="SAM" id="Phobius"/>
    </source>
</evidence>
<dbReference type="OrthoDB" id="432719at2759"/>
<reference evidence="4 5" key="1">
    <citation type="submission" date="2018-02" db="EMBL/GenBank/DDBJ databases">
        <title>The genomes of Aspergillus section Nigri reveals drivers in fungal speciation.</title>
        <authorList>
            <consortium name="DOE Joint Genome Institute"/>
            <person name="Vesth T.C."/>
            <person name="Nybo J."/>
            <person name="Theobald S."/>
            <person name="Brandl J."/>
            <person name="Frisvad J.C."/>
            <person name="Nielsen K.F."/>
            <person name="Lyhne E.K."/>
            <person name="Kogle M.E."/>
            <person name="Kuo A."/>
            <person name="Riley R."/>
            <person name="Clum A."/>
            <person name="Nolan M."/>
            <person name="Lipzen A."/>
            <person name="Salamov A."/>
            <person name="Henrissat B."/>
            <person name="Wiebenga A."/>
            <person name="De vries R.P."/>
            <person name="Grigoriev I.V."/>
            <person name="Mortensen U.H."/>
            <person name="Andersen M.R."/>
            <person name="Baker S.E."/>
        </authorList>
    </citation>
    <scope>NUCLEOTIDE SEQUENCE [LARGE SCALE GENOMIC DNA]</scope>
    <source>
        <strain evidence="4 5">CBS 114.51</strain>
    </source>
</reference>
<feature type="transmembrane region" description="Helical" evidence="3">
    <location>
        <begin position="236"/>
        <end position="257"/>
    </location>
</feature>
<evidence type="ECO:0000313" key="5">
    <source>
        <dbReference type="Proteomes" id="UP000249497"/>
    </source>
</evidence>
<dbReference type="AlphaFoldDB" id="A0A8T8WPN5"/>
<dbReference type="InterPro" id="IPR036412">
    <property type="entry name" value="HAD-like_sf"/>
</dbReference>
<accession>A0A8T8WPN5</accession>
<dbReference type="GeneID" id="37178396"/>
<dbReference type="PANTHER" id="PTHR46594:SF4">
    <property type="entry name" value="P-TYPE CATION-TRANSPORTING ATPASE"/>
    <property type="match status" value="1"/>
</dbReference>
<protein>
    <submittedName>
        <fullName evidence="4">Uncharacterized protein</fullName>
    </submittedName>
</protein>
<keyword evidence="1" id="KW-0479">Metal-binding</keyword>
<name>A0A8T8WPN5_ASPJA</name>
<organism evidence="4 5">
    <name type="scientific">Aspergillus japonicus CBS 114.51</name>
    <dbReference type="NCBI Taxonomy" id="1448312"/>
    <lineage>
        <taxon>Eukaryota</taxon>
        <taxon>Fungi</taxon>
        <taxon>Dikarya</taxon>
        <taxon>Ascomycota</taxon>
        <taxon>Pezizomycotina</taxon>
        <taxon>Eurotiomycetes</taxon>
        <taxon>Eurotiomycetidae</taxon>
        <taxon>Eurotiales</taxon>
        <taxon>Aspergillaceae</taxon>
        <taxon>Aspergillus</taxon>
        <taxon>Aspergillus subgen. Circumdati</taxon>
    </lineage>
</organism>
<feature type="transmembrane region" description="Helical" evidence="3">
    <location>
        <begin position="263"/>
        <end position="285"/>
    </location>
</feature>
<keyword evidence="3" id="KW-0812">Transmembrane</keyword>
<dbReference type="Gene3D" id="3.40.50.1000">
    <property type="entry name" value="HAD superfamily/HAD-like"/>
    <property type="match status" value="1"/>
</dbReference>
<evidence type="ECO:0000256" key="1">
    <source>
        <dbReference type="ARBA" id="ARBA00022723"/>
    </source>
</evidence>
<dbReference type="Proteomes" id="UP000249497">
    <property type="component" value="Unassembled WGS sequence"/>
</dbReference>
<keyword evidence="3" id="KW-0472">Membrane</keyword>
<feature type="region of interest" description="Disordered" evidence="2">
    <location>
        <begin position="62"/>
        <end position="95"/>
    </location>
</feature>
<dbReference type="EMBL" id="KZ824840">
    <property type="protein sequence ID" value="RAH77600.1"/>
    <property type="molecule type" value="Genomic_DNA"/>
</dbReference>
<dbReference type="RefSeq" id="XP_025523494.1">
    <property type="nucleotide sequence ID" value="XM_025674704.1"/>
</dbReference>
<dbReference type="PANTHER" id="PTHR46594">
    <property type="entry name" value="P-TYPE CATION-TRANSPORTING ATPASE"/>
    <property type="match status" value="1"/>
</dbReference>
<sequence length="287" mass="30735">MPCASNPGSPLSPGCCREAHKELSPEKACVNPTSDPPYCKDKPSPCCDDSCIERIALRECTQTRTRSPSNKIPEPPHSGCQPSDGRPCDQQRRSARTRYADRLQALGCICRALIALGQESCCAPPTALFSATGRRSTESSRSVLRSSLDSDGEWARGGALSLSKRNQPPTTIFVGDGTNDAVARATATIGVHMNQETGSEVAKSAAEVVLMRPSLLSVLTMIRISEKAVRRIQFNFGWSFVYNLFAVLLGAGAFVNARISPEFAGLGELGSVLPVVAAAVLLRWARV</sequence>
<evidence type="ECO:0000313" key="4">
    <source>
        <dbReference type="EMBL" id="RAH77600.1"/>
    </source>
</evidence>
<dbReference type="SUPFAM" id="SSF56784">
    <property type="entry name" value="HAD-like"/>
    <property type="match status" value="1"/>
</dbReference>
<dbReference type="GO" id="GO:0046872">
    <property type="term" value="F:metal ion binding"/>
    <property type="evidence" value="ECO:0007669"/>
    <property type="project" value="UniProtKB-KW"/>
</dbReference>
<dbReference type="InterPro" id="IPR023214">
    <property type="entry name" value="HAD_sf"/>
</dbReference>
<keyword evidence="5" id="KW-1185">Reference proteome</keyword>
<proteinExistence type="predicted"/>
<gene>
    <name evidence="4" type="ORF">BO86DRAFT_413019</name>
</gene>
<keyword evidence="3" id="KW-1133">Transmembrane helix</keyword>